<keyword evidence="2" id="KW-0539">Nucleus</keyword>
<feature type="region of interest" description="Disordered" evidence="3">
    <location>
        <begin position="1"/>
        <end position="36"/>
    </location>
</feature>
<evidence type="ECO:0000256" key="3">
    <source>
        <dbReference type="SAM" id="MobiDB-lite"/>
    </source>
</evidence>
<name>A0AA88YAL4_PINIB</name>
<keyword evidence="1 2" id="KW-0238">DNA-binding</keyword>
<dbReference type="SMART" id="SM00339">
    <property type="entry name" value="FH"/>
    <property type="match status" value="1"/>
</dbReference>
<accession>A0AA88YAL4</accession>
<dbReference type="PROSITE" id="PS50039">
    <property type="entry name" value="FORK_HEAD_3"/>
    <property type="match status" value="1"/>
</dbReference>
<dbReference type="GO" id="GO:0000978">
    <property type="term" value="F:RNA polymerase II cis-regulatory region sequence-specific DNA binding"/>
    <property type="evidence" value="ECO:0007669"/>
    <property type="project" value="TreeGrafter"/>
</dbReference>
<dbReference type="AlphaFoldDB" id="A0AA88YAL4"/>
<dbReference type="InterPro" id="IPR036388">
    <property type="entry name" value="WH-like_DNA-bd_sf"/>
</dbReference>
<feature type="compositionally biased region" description="Polar residues" evidence="3">
    <location>
        <begin position="1"/>
        <end position="30"/>
    </location>
</feature>
<sequence>MSQQNVQVASTLQQEESCTEGQTNANSNNEGKGKDPKSQMAFIALAIMSHPEYKMTLSEIYHHIENKHPRYLRRPDWRNGVRHTLSHNACFIKVEKAVHRPRKGHYWSIHPACIQEFSEGKFCLRRSKRLIMAYTNPSFPSEVPQLDVLKDFNEANVE</sequence>
<comment type="subcellular location">
    <subcellularLocation>
        <location evidence="2">Nucleus</location>
    </subcellularLocation>
</comment>
<feature type="domain" description="Fork-head" evidence="4">
    <location>
        <begin position="34"/>
        <end position="128"/>
    </location>
</feature>
<keyword evidence="6" id="KW-1185">Reference proteome</keyword>
<dbReference type="GO" id="GO:0009653">
    <property type="term" value="P:anatomical structure morphogenesis"/>
    <property type="evidence" value="ECO:0007669"/>
    <property type="project" value="TreeGrafter"/>
</dbReference>
<dbReference type="GO" id="GO:0030154">
    <property type="term" value="P:cell differentiation"/>
    <property type="evidence" value="ECO:0007669"/>
    <property type="project" value="TreeGrafter"/>
</dbReference>
<evidence type="ECO:0000256" key="2">
    <source>
        <dbReference type="PROSITE-ProRule" id="PRU00089"/>
    </source>
</evidence>
<evidence type="ECO:0000313" key="6">
    <source>
        <dbReference type="Proteomes" id="UP001186944"/>
    </source>
</evidence>
<dbReference type="PRINTS" id="PR00053">
    <property type="entry name" value="FORKHEAD"/>
</dbReference>
<dbReference type="Proteomes" id="UP001186944">
    <property type="component" value="Unassembled WGS sequence"/>
</dbReference>
<feature type="DNA-binding region" description="Fork-head" evidence="2">
    <location>
        <begin position="34"/>
        <end position="128"/>
    </location>
</feature>
<dbReference type="Gene3D" id="1.10.10.10">
    <property type="entry name" value="Winged helix-like DNA-binding domain superfamily/Winged helix DNA-binding domain"/>
    <property type="match status" value="1"/>
</dbReference>
<dbReference type="Pfam" id="PF00250">
    <property type="entry name" value="Forkhead"/>
    <property type="match status" value="1"/>
</dbReference>
<dbReference type="InterPro" id="IPR001766">
    <property type="entry name" value="Fork_head_dom"/>
</dbReference>
<reference evidence="5" key="1">
    <citation type="submission" date="2019-08" db="EMBL/GenBank/DDBJ databases">
        <title>The improved chromosome-level genome for the pearl oyster Pinctada fucata martensii using PacBio sequencing and Hi-C.</title>
        <authorList>
            <person name="Zheng Z."/>
        </authorList>
    </citation>
    <scope>NUCLEOTIDE SEQUENCE</scope>
    <source>
        <strain evidence="5">ZZ-2019</strain>
        <tissue evidence="5">Adductor muscle</tissue>
    </source>
</reference>
<organism evidence="5 6">
    <name type="scientific">Pinctada imbricata</name>
    <name type="common">Atlantic pearl-oyster</name>
    <name type="synonym">Pinctada martensii</name>
    <dbReference type="NCBI Taxonomy" id="66713"/>
    <lineage>
        <taxon>Eukaryota</taxon>
        <taxon>Metazoa</taxon>
        <taxon>Spiralia</taxon>
        <taxon>Lophotrochozoa</taxon>
        <taxon>Mollusca</taxon>
        <taxon>Bivalvia</taxon>
        <taxon>Autobranchia</taxon>
        <taxon>Pteriomorphia</taxon>
        <taxon>Pterioida</taxon>
        <taxon>Pterioidea</taxon>
        <taxon>Pteriidae</taxon>
        <taxon>Pinctada</taxon>
    </lineage>
</organism>
<proteinExistence type="predicted"/>
<evidence type="ECO:0000256" key="1">
    <source>
        <dbReference type="ARBA" id="ARBA00023125"/>
    </source>
</evidence>
<dbReference type="PANTHER" id="PTHR11829:SF343">
    <property type="entry name" value="FORK-HEAD DOMAIN-CONTAINING PROTEIN"/>
    <property type="match status" value="1"/>
</dbReference>
<dbReference type="EMBL" id="VSWD01000005">
    <property type="protein sequence ID" value="KAK3101767.1"/>
    <property type="molecule type" value="Genomic_DNA"/>
</dbReference>
<dbReference type="InterPro" id="IPR050211">
    <property type="entry name" value="FOX_domain-containing"/>
</dbReference>
<protein>
    <recommendedName>
        <fullName evidence="4">Fork-head domain-containing protein</fullName>
    </recommendedName>
</protein>
<evidence type="ECO:0000313" key="5">
    <source>
        <dbReference type="EMBL" id="KAK3101767.1"/>
    </source>
</evidence>
<dbReference type="GO" id="GO:0005634">
    <property type="term" value="C:nucleus"/>
    <property type="evidence" value="ECO:0007669"/>
    <property type="project" value="UniProtKB-SubCell"/>
</dbReference>
<evidence type="ECO:0000259" key="4">
    <source>
        <dbReference type="PROSITE" id="PS50039"/>
    </source>
</evidence>
<gene>
    <name evidence="5" type="ORF">FSP39_006210</name>
</gene>
<dbReference type="InterPro" id="IPR036390">
    <property type="entry name" value="WH_DNA-bd_sf"/>
</dbReference>
<dbReference type="SUPFAM" id="SSF46785">
    <property type="entry name" value="Winged helix' DNA-binding domain"/>
    <property type="match status" value="1"/>
</dbReference>
<dbReference type="GO" id="GO:0000981">
    <property type="term" value="F:DNA-binding transcription factor activity, RNA polymerase II-specific"/>
    <property type="evidence" value="ECO:0007669"/>
    <property type="project" value="TreeGrafter"/>
</dbReference>
<dbReference type="PANTHER" id="PTHR11829">
    <property type="entry name" value="FORKHEAD BOX PROTEIN"/>
    <property type="match status" value="1"/>
</dbReference>
<comment type="caution">
    <text evidence="5">The sequence shown here is derived from an EMBL/GenBank/DDBJ whole genome shotgun (WGS) entry which is preliminary data.</text>
</comment>